<dbReference type="GO" id="GO:2000031">
    <property type="term" value="P:regulation of salicylic acid mediated signaling pathway"/>
    <property type="evidence" value="ECO:0007669"/>
    <property type="project" value="InterPro"/>
</dbReference>
<evidence type="ECO:0000313" key="2">
    <source>
        <dbReference type="EMBL" id="KAF8369960.1"/>
    </source>
</evidence>
<protein>
    <recommendedName>
        <fullName evidence="1">MACPF domain-containing protein</fullName>
    </recommendedName>
</protein>
<reference evidence="2 3" key="1">
    <citation type="submission" date="2020-04" db="EMBL/GenBank/DDBJ databases">
        <title>Plant Genome Project.</title>
        <authorList>
            <person name="Zhang R.-G."/>
        </authorList>
    </citation>
    <scope>NUCLEOTIDE SEQUENCE [LARGE SCALE GENOMIC DNA]</scope>
    <source>
        <strain evidence="2">YNK0</strain>
        <tissue evidence="2">Leaf</tissue>
    </source>
</reference>
<keyword evidence="3" id="KW-1185">Reference proteome</keyword>
<dbReference type="GO" id="GO:0009626">
    <property type="term" value="P:plant-type hypersensitive response"/>
    <property type="evidence" value="ECO:0007669"/>
    <property type="project" value="TreeGrafter"/>
</dbReference>
<organism evidence="2 3">
    <name type="scientific">Tetracentron sinense</name>
    <name type="common">Spur-leaf</name>
    <dbReference type="NCBI Taxonomy" id="13715"/>
    <lineage>
        <taxon>Eukaryota</taxon>
        <taxon>Viridiplantae</taxon>
        <taxon>Streptophyta</taxon>
        <taxon>Embryophyta</taxon>
        <taxon>Tracheophyta</taxon>
        <taxon>Spermatophyta</taxon>
        <taxon>Magnoliopsida</taxon>
        <taxon>Trochodendrales</taxon>
        <taxon>Trochodendraceae</taxon>
        <taxon>Tetracentron</taxon>
    </lineage>
</organism>
<dbReference type="EMBL" id="JABCRI010000377">
    <property type="protein sequence ID" value="KAF8369960.1"/>
    <property type="molecule type" value="Genomic_DNA"/>
</dbReference>
<sequence>MDGFFIPLCKVQLIKSPLVLQENVKRAIPSSWDPSSLASFIENFGTHVITSVTIGGKDVIYVKQHHSSPLSTMEIKNYVQDIGYQREWILAYSTAKGSTLNLLVPHILTGKKMLQSFSGGGVNGKDHLTRAIGLYLEYKPPIEELRYFLEFQNPSDMGPGTGQASWPPKKEPVFHSLQFSLMGQKLYISQEQVCSSYGNLVS</sequence>
<comment type="caution">
    <text evidence="2">The sequence shown here is derived from an EMBL/GenBank/DDBJ whole genome shotgun (WGS) entry which is preliminary data.</text>
</comment>
<dbReference type="OMA" id="WIGTIQH"/>
<feature type="domain" description="MACPF" evidence="1">
    <location>
        <begin position="9"/>
        <end position="93"/>
    </location>
</feature>
<dbReference type="PANTHER" id="PTHR33199:SF15">
    <property type="entry name" value="MACPF DOMAIN-CONTAINING PROTEIN CAD1-LIKE"/>
    <property type="match status" value="1"/>
</dbReference>
<dbReference type="OrthoDB" id="6150863at2759"/>
<dbReference type="AlphaFoldDB" id="A0A835CZY5"/>
<dbReference type="InterPro" id="IPR020864">
    <property type="entry name" value="MACPF"/>
</dbReference>
<dbReference type="GO" id="GO:0005886">
    <property type="term" value="C:plasma membrane"/>
    <property type="evidence" value="ECO:0007669"/>
    <property type="project" value="TreeGrafter"/>
</dbReference>
<gene>
    <name evidence="2" type="ORF">HHK36_032011</name>
</gene>
<name>A0A835CZY5_TETSI</name>
<evidence type="ECO:0000313" key="3">
    <source>
        <dbReference type="Proteomes" id="UP000655225"/>
    </source>
</evidence>
<dbReference type="InterPro" id="IPR044663">
    <property type="entry name" value="CAD1/NSL1-like"/>
</dbReference>
<accession>A0A835CZY5</accession>
<dbReference type="PANTHER" id="PTHR33199">
    <property type="entry name" value="MACPF DOMAIN-CONTAINING PROTEIN CAD1"/>
    <property type="match status" value="1"/>
</dbReference>
<dbReference type="Pfam" id="PF01823">
    <property type="entry name" value="MACPF"/>
    <property type="match status" value="1"/>
</dbReference>
<dbReference type="Proteomes" id="UP000655225">
    <property type="component" value="Unassembled WGS sequence"/>
</dbReference>
<evidence type="ECO:0000259" key="1">
    <source>
        <dbReference type="Pfam" id="PF01823"/>
    </source>
</evidence>
<proteinExistence type="predicted"/>